<feature type="transmembrane region" description="Helical" evidence="7">
    <location>
        <begin position="91"/>
        <end position="109"/>
    </location>
</feature>
<dbReference type="InterPro" id="IPR050833">
    <property type="entry name" value="Poly_Biosynth_Transport"/>
</dbReference>
<evidence type="ECO:0000256" key="6">
    <source>
        <dbReference type="ARBA" id="ARBA00023136"/>
    </source>
</evidence>
<feature type="transmembrane region" description="Helical" evidence="7">
    <location>
        <begin position="293"/>
        <end position="318"/>
    </location>
</feature>
<proteinExistence type="inferred from homology"/>
<feature type="transmembrane region" description="Helical" evidence="7">
    <location>
        <begin position="12"/>
        <end position="29"/>
    </location>
</feature>
<dbReference type="PANTHER" id="PTHR30250">
    <property type="entry name" value="PST FAMILY PREDICTED COLANIC ACID TRANSPORTER"/>
    <property type="match status" value="1"/>
</dbReference>
<dbReference type="AlphaFoldDB" id="A0A9E9C7W2"/>
<protein>
    <submittedName>
        <fullName evidence="8">Oligosaccharide flippase family protein</fullName>
    </submittedName>
</protein>
<feature type="transmembrane region" description="Helical" evidence="7">
    <location>
        <begin position="383"/>
        <end position="404"/>
    </location>
</feature>
<feature type="transmembrane region" description="Helical" evidence="7">
    <location>
        <begin position="416"/>
        <end position="436"/>
    </location>
</feature>
<evidence type="ECO:0000256" key="4">
    <source>
        <dbReference type="ARBA" id="ARBA00022692"/>
    </source>
</evidence>
<sequence>MSSLQKLAVRGALWTFVGYGSGQVLRLIGNLILTRLLVPEMFGLMALVQTFITGLNLFSDIGIRPSIIQNKRGDDPVFLNTAWTMQVMRGLLLWVGCFLIALPVSNFYGDSRLLWLVPIVGTTVAIDGFNSTSLALLSRKVAIAKLTVFEITIQSLALGVMTLWAFFRQTIWALVGGNLISSFCKLIWSHRLEPRMPHRFTWDKDAVHDLTTFGRWIFLSTAMTFLAQQSDRLILGRLLSLEMLGVYTIAFTFSFIPNSVIVAINSKVIFPVVSKRADLPRPELRAKILQKRWLLLVALAVGIALLGSFGDLVIVNLYDERYHAAAWMLAILALGNWPSAISLTINSSLLAIGKPIYGAIGYCLKFIYMLLAVPLAFSQLGVFGAILTIAFNDLPFYAAIGYGAWREQLTTTRQDLLATLLLLGLVVLLVGGRYWLGWGLPIDRLWQ</sequence>
<feature type="transmembrane region" description="Helical" evidence="7">
    <location>
        <begin position="146"/>
        <end position="165"/>
    </location>
</feature>
<dbReference type="PANTHER" id="PTHR30250:SF10">
    <property type="entry name" value="LIPOPOLYSACCHARIDE BIOSYNTHESIS PROTEIN WZXC"/>
    <property type="match status" value="1"/>
</dbReference>
<keyword evidence="6 7" id="KW-0472">Membrane</keyword>
<keyword evidence="5 7" id="KW-1133">Transmembrane helix</keyword>
<dbReference type="EMBL" id="CP113797">
    <property type="protein sequence ID" value="WAL59658.1"/>
    <property type="molecule type" value="Genomic_DNA"/>
</dbReference>
<evidence type="ECO:0000256" key="7">
    <source>
        <dbReference type="SAM" id="Phobius"/>
    </source>
</evidence>
<feature type="transmembrane region" description="Helical" evidence="7">
    <location>
        <begin position="324"/>
        <end position="345"/>
    </location>
</feature>
<comment type="similarity">
    <text evidence="2">Belongs to the polysaccharide synthase family.</text>
</comment>
<evidence type="ECO:0000313" key="8">
    <source>
        <dbReference type="EMBL" id="WAL59658.1"/>
    </source>
</evidence>
<feature type="transmembrane region" description="Helical" evidence="7">
    <location>
        <begin position="41"/>
        <end position="63"/>
    </location>
</feature>
<accession>A0A9E9C7W2</accession>
<dbReference type="KEGG" id="tsin:OXH18_21180"/>
<keyword evidence="9" id="KW-1185">Reference proteome</keyword>
<dbReference type="RefSeq" id="WP_268609452.1">
    <property type="nucleotide sequence ID" value="NZ_CP113797.1"/>
</dbReference>
<evidence type="ECO:0000256" key="3">
    <source>
        <dbReference type="ARBA" id="ARBA00022475"/>
    </source>
</evidence>
<evidence type="ECO:0000256" key="2">
    <source>
        <dbReference type="ARBA" id="ARBA00007430"/>
    </source>
</evidence>
<reference evidence="8" key="1">
    <citation type="submission" date="2022-12" db="EMBL/GenBank/DDBJ databases">
        <title>Polyphasic identification of a Novel Hot-Spring Cyanobacterium Ocullathermofonsia sinensis gen nov. sp. nov. and Genomic Insights on its Adaptations to the Thermal Habitat.</title>
        <authorList>
            <person name="Daroch M."/>
            <person name="Tang J."/>
            <person name="Jiang Y."/>
        </authorList>
    </citation>
    <scope>NUCLEOTIDE SEQUENCE</scope>
    <source>
        <strain evidence="8">PKUAC-SCTA174</strain>
    </source>
</reference>
<dbReference type="Pfam" id="PF13440">
    <property type="entry name" value="Polysacc_synt_3"/>
    <property type="match status" value="1"/>
</dbReference>
<keyword evidence="3" id="KW-1003">Cell membrane</keyword>
<keyword evidence="4 7" id="KW-0812">Transmembrane</keyword>
<dbReference type="Proteomes" id="UP001163152">
    <property type="component" value="Chromosome"/>
</dbReference>
<dbReference type="GO" id="GO:0005886">
    <property type="term" value="C:plasma membrane"/>
    <property type="evidence" value="ECO:0007669"/>
    <property type="project" value="UniProtKB-SubCell"/>
</dbReference>
<feature type="transmembrane region" description="Helical" evidence="7">
    <location>
        <begin position="247"/>
        <end position="273"/>
    </location>
</feature>
<evidence type="ECO:0000256" key="1">
    <source>
        <dbReference type="ARBA" id="ARBA00004651"/>
    </source>
</evidence>
<gene>
    <name evidence="8" type="ORF">OXH18_21180</name>
</gene>
<feature type="transmembrane region" description="Helical" evidence="7">
    <location>
        <begin position="357"/>
        <end position="377"/>
    </location>
</feature>
<organism evidence="8 9">
    <name type="scientific">Thermocoleostomius sinensis A174</name>
    <dbReference type="NCBI Taxonomy" id="2016057"/>
    <lineage>
        <taxon>Bacteria</taxon>
        <taxon>Bacillati</taxon>
        <taxon>Cyanobacteriota</taxon>
        <taxon>Cyanophyceae</taxon>
        <taxon>Oculatellales</taxon>
        <taxon>Oculatellaceae</taxon>
        <taxon>Thermocoleostomius</taxon>
    </lineage>
</organism>
<evidence type="ECO:0000313" key="9">
    <source>
        <dbReference type="Proteomes" id="UP001163152"/>
    </source>
</evidence>
<evidence type="ECO:0000256" key="5">
    <source>
        <dbReference type="ARBA" id="ARBA00022989"/>
    </source>
</evidence>
<feature type="transmembrane region" description="Helical" evidence="7">
    <location>
        <begin position="115"/>
        <end position="137"/>
    </location>
</feature>
<feature type="transmembrane region" description="Helical" evidence="7">
    <location>
        <begin position="209"/>
        <end position="227"/>
    </location>
</feature>
<name>A0A9E9C7W2_9CYAN</name>
<comment type="subcellular location">
    <subcellularLocation>
        <location evidence="1">Cell membrane</location>
        <topology evidence="1">Multi-pass membrane protein</topology>
    </subcellularLocation>
</comment>
<feature type="transmembrane region" description="Helical" evidence="7">
    <location>
        <begin position="171"/>
        <end position="188"/>
    </location>
</feature>